<keyword evidence="2" id="KW-0808">Transferase</keyword>
<dbReference type="Proteomes" id="UP000672097">
    <property type="component" value="Unassembled WGS sequence"/>
</dbReference>
<name>A0ABS5E2F4_9BURK</name>
<feature type="domain" description="Methyltransferase" evidence="1">
    <location>
        <begin position="41"/>
        <end position="132"/>
    </location>
</feature>
<dbReference type="SUPFAM" id="SSF53335">
    <property type="entry name" value="S-adenosyl-L-methionine-dependent methyltransferases"/>
    <property type="match status" value="1"/>
</dbReference>
<gene>
    <name evidence="2" type="ORF">KAK11_19895</name>
</gene>
<dbReference type="GO" id="GO:0008168">
    <property type="term" value="F:methyltransferase activity"/>
    <property type="evidence" value="ECO:0007669"/>
    <property type="project" value="UniProtKB-KW"/>
</dbReference>
<dbReference type="InterPro" id="IPR041698">
    <property type="entry name" value="Methyltransf_25"/>
</dbReference>
<dbReference type="InterPro" id="IPR029063">
    <property type="entry name" value="SAM-dependent_MTases_sf"/>
</dbReference>
<keyword evidence="2" id="KW-0489">Methyltransferase</keyword>
<reference evidence="2 3" key="1">
    <citation type="submission" date="2021-04" db="EMBL/GenBank/DDBJ databases">
        <title>The genome sequence of type strain Ideonella paludis KCTC 32238.</title>
        <authorList>
            <person name="Liu Y."/>
        </authorList>
    </citation>
    <scope>NUCLEOTIDE SEQUENCE [LARGE SCALE GENOMIC DNA]</scope>
    <source>
        <strain evidence="2 3">KCTC 32238</strain>
    </source>
</reference>
<accession>A0ABS5E2F4</accession>
<sequence>MQAYYAERAREYEAVYAKPERQADLAAIKAWLPAQFAGRHVLEVATGTGYWTPAAAAQAASWLATDINPETLAVAQAKTMPASVSVQLADAYTLDGVPDTFDAAFIGCWWSHIPLRRLPDWLATLHSKLQHGARVVHLDNQFVQASSTPISRQDDEGNTYQTRQLSDGRQFEVLKNFPTAEQAIALAGPRARNAQWTDFHHYWVLSYELAPQD</sequence>
<evidence type="ECO:0000313" key="3">
    <source>
        <dbReference type="Proteomes" id="UP000672097"/>
    </source>
</evidence>
<evidence type="ECO:0000313" key="2">
    <source>
        <dbReference type="EMBL" id="MBQ0937598.1"/>
    </source>
</evidence>
<dbReference type="GO" id="GO:0032259">
    <property type="term" value="P:methylation"/>
    <property type="evidence" value="ECO:0007669"/>
    <property type="project" value="UniProtKB-KW"/>
</dbReference>
<dbReference type="Pfam" id="PF13649">
    <property type="entry name" value="Methyltransf_25"/>
    <property type="match status" value="1"/>
</dbReference>
<proteinExistence type="predicted"/>
<evidence type="ECO:0000259" key="1">
    <source>
        <dbReference type="Pfam" id="PF13649"/>
    </source>
</evidence>
<protein>
    <submittedName>
        <fullName evidence="2">Class I SAM-dependent methyltransferase</fullName>
    </submittedName>
</protein>
<dbReference type="EMBL" id="JAGQDG010000009">
    <property type="protein sequence ID" value="MBQ0937598.1"/>
    <property type="molecule type" value="Genomic_DNA"/>
</dbReference>
<dbReference type="CDD" id="cd02440">
    <property type="entry name" value="AdoMet_MTases"/>
    <property type="match status" value="1"/>
</dbReference>
<organism evidence="2 3">
    <name type="scientific">Ideonella paludis</name>
    <dbReference type="NCBI Taxonomy" id="1233411"/>
    <lineage>
        <taxon>Bacteria</taxon>
        <taxon>Pseudomonadati</taxon>
        <taxon>Pseudomonadota</taxon>
        <taxon>Betaproteobacteria</taxon>
        <taxon>Burkholderiales</taxon>
        <taxon>Sphaerotilaceae</taxon>
        <taxon>Ideonella</taxon>
    </lineage>
</organism>
<keyword evidence="3" id="KW-1185">Reference proteome</keyword>
<dbReference type="Gene3D" id="3.40.50.150">
    <property type="entry name" value="Vaccinia Virus protein VP39"/>
    <property type="match status" value="1"/>
</dbReference>
<comment type="caution">
    <text evidence="2">The sequence shown here is derived from an EMBL/GenBank/DDBJ whole genome shotgun (WGS) entry which is preliminary data.</text>
</comment>